<dbReference type="AlphaFoldDB" id="A0A917F1J1"/>
<sequence length="65" mass="7441">MIWTLLLMFAVLVLAGLVALYVAFPHRGEDMPYAPGLGKAMKQARSRLQTLDEDQGERLQRLQRR</sequence>
<reference evidence="2" key="2">
    <citation type="submission" date="2020-09" db="EMBL/GenBank/DDBJ databases">
        <authorList>
            <person name="Sun Q."/>
            <person name="Zhou Y."/>
        </authorList>
    </citation>
    <scope>NUCLEOTIDE SEQUENCE</scope>
    <source>
        <strain evidence="2">CGMCC 1.16067</strain>
    </source>
</reference>
<dbReference type="Proteomes" id="UP000649179">
    <property type="component" value="Unassembled WGS sequence"/>
</dbReference>
<keyword evidence="1" id="KW-0812">Transmembrane</keyword>
<reference evidence="2" key="1">
    <citation type="journal article" date="2014" name="Int. J. Syst. Evol. Microbiol.">
        <title>Complete genome sequence of Corynebacterium casei LMG S-19264T (=DSM 44701T), isolated from a smear-ripened cheese.</title>
        <authorList>
            <consortium name="US DOE Joint Genome Institute (JGI-PGF)"/>
            <person name="Walter F."/>
            <person name="Albersmeier A."/>
            <person name="Kalinowski J."/>
            <person name="Ruckert C."/>
        </authorList>
    </citation>
    <scope>NUCLEOTIDE SEQUENCE</scope>
    <source>
        <strain evidence="2">CGMCC 1.16067</strain>
    </source>
</reference>
<feature type="transmembrane region" description="Helical" evidence="1">
    <location>
        <begin position="6"/>
        <end position="24"/>
    </location>
</feature>
<dbReference type="EMBL" id="BMKQ01000001">
    <property type="protein sequence ID" value="GGF39099.1"/>
    <property type="molecule type" value="Genomic_DNA"/>
</dbReference>
<dbReference type="RefSeq" id="WP_188778885.1">
    <property type="nucleotide sequence ID" value="NZ_BMKQ01000001.1"/>
</dbReference>
<organism evidence="2 3">
    <name type="scientific">Marmoricola endophyticus</name>
    <dbReference type="NCBI Taxonomy" id="2040280"/>
    <lineage>
        <taxon>Bacteria</taxon>
        <taxon>Bacillati</taxon>
        <taxon>Actinomycetota</taxon>
        <taxon>Actinomycetes</taxon>
        <taxon>Propionibacteriales</taxon>
        <taxon>Nocardioidaceae</taxon>
        <taxon>Marmoricola</taxon>
    </lineage>
</organism>
<evidence type="ECO:0000313" key="3">
    <source>
        <dbReference type="Proteomes" id="UP000649179"/>
    </source>
</evidence>
<keyword evidence="1" id="KW-1133">Transmembrane helix</keyword>
<proteinExistence type="predicted"/>
<evidence type="ECO:0000313" key="2">
    <source>
        <dbReference type="EMBL" id="GGF39099.1"/>
    </source>
</evidence>
<accession>A0A917F1J1</accession>
<evidence type="ECO:0000256" key="1">
    <source>
        <dbReference type="SAM" id="Phobius"/>
    </source>
</evidence>
<keyword evidence="3" id="KW-1185">Reference proteome</keyword>
<name>A0A917F1J1_9ACTN</name>
<keyword evidence="1" id="KW-0472">Membrane</keyword>
<comment type="caution">
    <text evidence="2">The sequence shown here is derived from an EMBL/GenBank/DDBJ whole genome shotgun (WGS) entry which is preliminary data.</text>
</comment>
<gene>
    <name evidence="2" type="ORF">GCM10011519_10900</name>
</gene>
<protein>
    <submittedName>
        <fullName evidence="2">Uncharacterized protein</fullName>
    </submittedName>
</protein>